<dbReference type="HOGENOM" id="CLU_1541352_0_0_1"/>
<reference evidence="2" key="1">
    <citation type="submission" date="2005-10" db="EMBL/GenBank/DDBJ databases">
        <authorList>
            <person name="Loftus B.J."/>
            <person name="Nene V.M."/>
            <person name="Hannick L.I."/>
            <person name="Bidwell S."/>
            <person name="Haas B."/>
            <person name="Amedeo P."/>
            <person name="Orvis J."/>
            <person name="Wortman J.R."/>
            <person name="White O.R."/>
            <person name="Salzberg S."/>
            <person name="Shumway M."/>
            <person name="Koo H."/>
            <person name="Zhao Y."/>
            <person name="Holmes M."/>
            <person name="Miller J."/>
            <person name="Schatz M."/>
            <person name="Pop M."/>
            <person name="Pai G."/>
            <person name="Utterback T."/>
            <person name="Rogers Y.-H."/>
            <person name="Kravitz S."/>
            <person name="Fraser C.M."/>
        </authorList>
    </citation>
    <scope>NUCLEOTIDE SEQUENCE</scope>
    <source>
        <strain evidence="2">Liverpool</strain>
    </source>
</reference>
<dbReference type="Proteomes" id="UP000682892">
    <property type="component" value="Unassembled WGS sequence"/>
</dbReference>
<dbReference type="KEGG" id="aag:5577333"/>
<evidence type="ECO:0000256" key="1">
    <source>
        <dbReference type="SAM" id="MobiDB-lite"/>
    </source>
</evidence>
<gene>
    <name evidence="2" type="ORF">AaeL_AAEL000463</name>
</gene>
<feature type="region of interest" description="Disordered" evidence="1">
    <location>
        <begin position="1"/>
        <end position="24"/>
    </location>
</feature>
<name>A0A1S4EVY8_AEDAE</name>
<reference evidence="2" key="3">
    <citation type="submission" date="2012-09" db="EMBL/GenBank/DDBJ databases">
        <authorList>
            <consortium name="VectorBase"/>
        </authorList>
    </citation>
    <scope>NUCLEOTIDE SEQUENCE</scope>
    <source>
        <strain evidence="2">Liverpool</strain>
    </source>
</reference>
<proteinExistence type="predicted"/>
<feature type="compositionally biased region" description="Basic and acidic residues" evidence="1">
    <location>
        <begin position="12"/>
        <end position="24"/>
    </location>
</feature>
<protein>
    <submittedName>
        <fullName evidence="2">AAEL000463-PA</fullName>
    </submittedName>
</protein>
<accession>A0A1S4EVY8</accession>
<dbReference type="OMA" id="CQMATRT"/>
<dbReference type="EMBL" id="CH477193">
    <property type="protein sequence ID" value="EAT48512.1"/>
    <property type="molecule type" value="Genomic_DNA"/>
</dbReference>
<reference evidence="2" key="2">
    <citation type="journal article" date="2007" name="Science">
        <title>Genome sequence of Aedes aegypti, a major arbovirus vector.</title>
        <authorList>
            <person name="Nene V."/>
            <person name="Wortman J.R."/>
            <person name="Lawson D."/>
            <person name="Haas B."/>
            <person name="Kodira C."/>
            <person name="Tu Z.J."/>
            <person name="Loftus B."/>
            <person name="Xi Z."/>
            <person name="Megy K."/>
            <person name="Grabherr M."/>
            <person name="Ren Q."/>
            <person name="Zdobnov E.M."/>
            <person name="Lobo N.F."/>
            <person name="Campbell K.S."/>
            <person name="Brown S.E."/>
            <person name="Bonaldo M.F."/>
            <person name="Zhu J."/>
            <person name="Sinkins S.P."/>
            <person name="Hogenkamp D.G."/>
            <person name="Amedeo P."/>
            <person name="Arensburger P."/>
            <person name="Atkinson P.W."/>
            <person name="Bidwell S."/>
            <person name="Biedler J."/>
            <person name="Birney E."/>
            <person name="Bruggner R.V."/>
            <person name="Costas J."/>
            <person name="Coy M.R."/>
            <person name="Crabtree J."/>
            <person name="Crawford M."/>
            <person name="Debruyn B."/>
            <person name="Decaprio D."/>
            <person name="Eiglmeier K."/>
            <person name="Eisenstadt E."/>
            <person name="El-Dorry H."/>
            <person name="Gelbart W.M."/>
            <person name="Gomes S.L."/>
            <person name="Hammond M."/>
            <person name="Hannick L.I."/>
            <person name="Hogan J.R."/>
            <person name="Holmes M.H."/>
            <person name="Jaffe D."/>
            <person name="Johnston J.S."/>
            <person name="Kennedy R.C."/>
            <person name="Koo H."/>
            <person name="Kravitz S."/>
            <person name="Kriventseva E.V."/>
            <person name="Kulp D."/>
            <person name="Labutti K."/>
            <person name="Lee E."/>
            <person name="Li S."/>
            <person name="Lovin D.D."/>
            <person name="Mao C."/>
            <person name="Mauceli E."/>
            <person name="Menck C.F."/>
            <person name="Miller J.R."/>
            <person name="Montgomery P."/>
            <person name="Mori A."/>
            <person name="Nascimento A.L."/>
            <person name="Naveira H.F."/>
            <person name="Nusbaum C."/>
            <person name="O'leary S."/>
            <person name="Orvis J."/>
            <person name="Pertea M."/>
            <person name="Quesneville H."/>
            <person name="Reidenbach K.R."/>
            <person name="Rogers Y.H."/>
            <person name="Roth C.W."/>
            <person name="Schneider J.R."/>
            <person name="Schatz M."/>
            <person name="Shumway M."/>
            <person name="Stanke M."/>
            <person name="Stinson E.O."/>
            <person name="Tubio J.M."/>
            <person name="Vanzee J.P."/>
            <person name="Verjovski-Almeida S."/>
            <person name="Werner D."/>
            <person name="White O."/>
            <person name="Wyder S."/>
            <person name="Zeng Q."/>
            <person name="Zhao Q."/>
            <person name="Zhao Y."/>
            <person name="Hill C.A."/>
            <person name="Raikhel A.S."/>
            <person name="Soares M.B."/>
            <person name="Knudson D.L."/>
            <person name="Lee N.H."/>
            <person name="Galagan J."/>
            <person name="Salzberg S.L."/>
            <person name="Paulsen I.T."/>
            <person name="Dimopoulos G."/>
            <person name="Collins F.H."/>
            <person name="Birren B."/>
            <person name="Fraser-Liggett C.M."/>
            <person name="Severson D.W."/>
        </authorList>
    </citation>
    <scope>NUCLEOTIDE SEQUENCE [LARGE SCALE GENOMIC DNA]</scope>
    <source>
        <strain evidence="2">Liverpool</strain>
    </source>
</reference>
<evidence type="ECO:0000313" key="3">
    <source>
        <dbReference type="Proteomes" id="UP000682892"/>
    </source>
</evidence>
<evidence type="ECO:0000313" key="2">
    <source>
        <dbReference type="EMBL" id="EAT48512.1"/>
    </source>
</evidence>
<organism evidence="2 3">
    <name type="scientific">Aedes aegypti</name>
    <name type="common">Yellowfever mosquito</name>
    <name type="synonym">Culex aegypti</name>
    <dbReference type="NCBI Taxonomy" id="7159"/>
    <lineage>
        <taxon>Eukaryota</taxon>
        <taxon>Metazoa</taxon>
        <taxon>Ecdysozoa</taxon>
        <taxon>Arthropoda</taxon>
        <taxon>Hexapoda</taxon>
        <taxon>Insecta</taxon>
        <taxon>Pterygota</taxon>
        <taxon>Neoptera</taxon>
        <taxon>Endopterygota</taxon>
        <taxon>Diptera</taxon>
        <taxon>Nematocera</taxon>
        <taxon>Culicoidea</taxon>
        <taxon>Culicidae</taxon>
        <taxon>Culicinae</taxon>
        <taxon>Aedini</taxon>
        <taxon>Aedes</taxon>
        <taxon>Stegomyia</taxon>
    </lineage>
</organism>
<dbReference type="OrthoDB" id="7764972at2759"/>
<sequence length="174" mass="20097">MAEVSRSYKVHQSSDERSCPSEDRKRRIRKMIEVTRSTRYTAYVEGDEEMAAAAGTDLILPSCQMATRTEQDFTTTMAVLDSSLGKLPEVIGDDRARFGSKCRKMANQFLERLQEIDVKVEECAKTASKYKKLDGQIKVEKRDMVKKLRDVLETGRKKREKREKFLMSLMKRMA</sequence>
<dbReference type="AlphaFoldDB" id="A0A1S4EVY8"/>